<dbReference type="AlphaFoldDB" id="A0AAW0N988"/>
<evidence type="ECO:0000256" key="1">
    <source>
        <dbReference type="SAM" id="Coils"/>
    </source>
</evidence>
<accession>A0AAW0N988</accession>
<protein>
    <recommendedName>
        <fullName evidence="5">L1 transposable element RRM domain-containing protein</fullName>
    </recommendedName>
</protein>
<keyword evidence="4" id="KW-1185">Reference proteome</keyword>
<sequence>MSKIKAKHSTKQLGSETNEPHEESMDTMGELLKQLKEFRSETASNFEVLKCEMSDLRKDLGEITKRMDNVEQRLSESEDSGFNVTRVMFQMLQAQKVLADKCEDLENRHRRNNIRIYSVPEKTEGSDMIDFVTNLLRDKLEVTAELQIERAHRALARAPAPNERPRSIIVQFRSYITKQHVLKTAWMKKTVLLNGQRIFFDEDFSPAVFKERGKYKDVRKLLCERKIKSHILFPARLKIFLEDGKAKVYENPSVAAQGLRDFGIMMDVPSEEPDLDSLLRTAGWHSAGANRKTPANEMMEAVKSLLDRHNKI</sequence>
<feature type="compositionally biased region" description="Basic residues" evidence="2">
    <location>
        <begin position="1"/>
        <end position="10"/>
    </location>
</feature>
<evidence type="ECO:0008006" key="5">
    <source>
        <dbReference type="Google" id="ProtNLM"/>
    </source>
</evidence>
<dbReference type="Gene3D" id="3.30.70.1820">
    <property type="entry name" value="L1 transposable element, RRM domain"/>
    <property type="match status" value="1"/>
</dbReference>
<dbReference type="InterPro" id="IPR004244">
    <property type="entry name" value="Transposase_22"/>
</dbReference>
<evidence type="ECO:0000313" key="4">
    <source>
        <dbReference type="Proteomes" id="UP001460270"/>
    </source>
</evidence>
<evidence type="ECO:0000313" key="3">
    <source>
        <dbReference type="EMBL" id="KAK7888712.1"/>
    </source>
</evidence>
<proteinExistence type="predicted"/>
<name>A0AAW0N988_9GOBI</name>
<reference evidence="4" key="1">
    <citation type="submission" date="2024-04" db="EMBL/GenBank/DDBJ databases">
        <title>Salinicola lusitanus LLJ914,a marine bacterium isolated from the Okinawa Trough.</title>
        <authorList>
            <person name="Li J."/>
        </authorList>
    </citation>
    <scope>NUCLEOTIDE SEQUENCE [LARGE SCALE GENOMIC DNA]</scope>
</reference>
<keyword evidence="1" id="KW-0175">Coiled coil</keyword>
<feature type="region of interest" description="Disordered" evidence="2">
    <location>
        <begin position="1"/>
        <end position="25"/>
    </location>
</feature>
<gene>
    <name evidence="3" type="ORF">WMY93_024272</name>
</gene>
<dbReference type="PANTHER" id="PTHR11505">
    <property type="entry name" value="L1 TRANSPOSABLE ELEMENT-RELATED"/>
    <property type="match status" value="1"/>
</dbReference>
<feature type="coiled-coil region" evidence="1">
    <location>
        <begin position="53"/>
        <end position="80"/>
    </location>
</feature>
<evidence type="ECO:0000256" key="2">
    <source>
        <dbReference type="SAM" id="MobiDB-lite"/>
    </source>
</evidence>
<dbReference type="EMBL" id="JBBPFD010000018">
    <property type="protein sequence ID" value="KAK7888712.1"/>
    <property type="molecule type" value="Genomic_DNA"/>
</dbReference>
<organism evidence="3 4">
    <name type="scientific">Mugilogobius chulae</name>
    <name type="common">yellowstripe goby</name>
    <dbReference type="NCBI Taxonomy" id="88201"/>
    <lineage>
        <taxon>Eukaryota</taxon>
        <taxon>Metazoa</taxon>
        <taxon>Chordata</taxon>
        <taxon>Craniata</taxon>
        <taxon>Vertebrata</taxon>
        <taxon>Euteleostomi</taxon>
        <taxon>Actinopterygii</taxon>
        <taxon>Neopterygii</taxon>
        <taxon>Teleostei</taxon>
        <taxon>Neoteleostei</taxon>
        <taxon>Acanthomorphata</taxon>
        <taxon>Gobiaria</taxon>
        <taxon>Gobiiformes</taxon>
        <taxon>Gobioidei</taxon>
        <taxon>Gobiidae</taxon>
        <taxon>Gobionellinae</taxon>
        <taxon>Mugilogobius</taxon>
    </lineage>
</organism>
<dbReference type="Proteomes" id="UP001460270">
    <property type="component" value="Unassembled WGS sequence"/>
</dbReference>
<comment type="caution">
    <text evidence="3">The sequence shown here is derived from an EMBL/GenBank/DDBJ whole genome shotgun (WGS) entry which is preliminary data.</text>
</comment>